<comment type="caution">
    <text evidence="1">The sequence shown here is derived from an EMBL/GenBank/DDBJ whole genome shotgun (WGS) entry which is preliminary data.</text>
</comment>
<dbReference type="EMBL" id="RHIB01000002">
    <property type="protein sequence ID" value="RNA67455.1"/>
    <property type="molecule type" value="Genomic_DNA"/>
</dbReference>
<name>A0A3M7TPT2_9BACI</name>
<protein>
    <submittedName>
        <fullName evidence="1">DUF3906 family protein</fullName>
    </submittedName>
</protein>
<organism evidence="1 2">
    <name type="scientific">Alteribacter keqinensis</name>
    <dbReference type="NCBI Taxonomy" id="2483800"/>
    <lineage>
        <taxon>Bacteria</taxon>
        <taxon>Bacillati</taxon>
        <taxon>Bacillota</taxon>
        <taxon>Bacilli</taxon>
        <taxon>Bacillales</taxon>
        <taxon>Bacillaceae</taxon>
        <taxon>Alteribacter</taxon>
    </lineage>
</organism>
<accession>A0A3M7TPT2</accession>
<reference evidence="1 2" key="1">
    <citation type="submission" date="2018-10" db="EMBL/GenBank/DDBJ databases">
        <title>Bacillus Keqinensis sp. nov., a moderately halophilic bacterium isolated from a saline-alkaline lake.</title>
        <authorList>
            <person name="Wang H."/>
        </authorList>
    </citation>
    <scope>NUCLEOTIDE SEQUENCE [LARGE SCALE GENOMIC DNA]</scope>
    <source>
        <strain evidence="1 2">KQ-3</strain>
    </source>
</reference>
<dbReference type="InterPro" id="IPR024998">
    <property type="entry name" value="DUF3906"/>
</dbReference>
<evidence type="ECO:0000313" key="1">
    <source>
        <dbReference type="EMBL" id="RNA67455.1"/>
    </source>
</evidence>
<gene>
    <name evidence="1" type="ORF">EBO34_12010</name>
</gene>
<dbReference type="OrthoDB" id="2382322at2"/>
<dbReference type="RefSeq" id="WP_122898865.1">
    <property type="nucleotide sequence ID" value="NZ_RHIB01000002.1"/>
</dbReference>
<keyword evidence="2" id="KW-1185">Reference proteome</keyword>
<evidence type="ECO:0000313" key="2">
    <source>
        <dbReference type="Proteomes" id="UP000278746"/>
    </source>
</evidence>
<dbReference type="Pfam" id="PF13046">
    <property type="entry name" value="DUF3906"/>
    <property type="match status" value="1"/>
</dbReference>
<dbReference type="AlphaFoldDB" id="A0A3M7TPT2"/>
<sequence length="70" mass="8092">MKLYRFEATINKKDPVHIVVAAQDESTAFETAEVELEKVYLKMPVIEELSLIETRRLGKKAGFVLRNQKQ</sequence>
<dbReference type="Proteomes" id="UP000278746">
    <property type="component" value="Unassembled WGS sequence"/>
</dbReference>
<proteinExistence type="predicted"/>